<keyword evidence="1" id="KW-0472">Membrane</keyword>
<dbReference type="Proteomes" id="UP000198657">
    <property type="component" value="Unassembled WGS sequence"/>
</dbReference>
<feature type="transmembrane region" description="Helical" evidence="1">
    <location>
        <begin position="226"/>
        <end position="248"/>
    </location>
</feature>
<evidence type="ECO:0000313" key="2">
    <source>
        <dbReference type="EMBL" id="SEN62454.1"/>
    </source>
</evidence>
<feature type="transmembrane region" description="Helical" evidence="1">
    <location>
        <begin position="151"/>
        <end position="174"/>
    </location>
</feature>
<evidence type="ECO:0000313" key="3">
    <source>
        <dbReference type="Proteomes" id="UP000198657"/>
    </source>
</evidence>
<organism evidence="2 3">
    <name type="scientific">Flavobacterium sinopsychrotolerans</name>
    <dbReference type="NCBI Taxonomy" id="604089"/>
    <lineage>
        <taxon>Bacteria</taxon>
        <taxon>Pseudomonadati</taxon>
        <taxon>Bacteroidota</taxon>
        <taxon>Flavobacteriia</taxon>
        <taxon>Flavobacteriales</taxon>
        <taxon>Flavobacteriaceae</taxon>
        <taxon>Flavobacterium</taxon>
    </lineage>
</organism>
<dbReference type="GO" id="GO:0005886">
    <property type="term" value="C:plasma membrane"/>
    <property type="evidence" value="ECO:0007669"/>
    <property type="project" value="UniProtKB-SubCell"/>
</dbReference>
<dbReference type="STRING" id="604089.SAMN04487942_0406"/>
<evidence type="ECO:0000256" key="1">
    <source>
        <dbReference type="SAM" id="Phobius"/>
    </source>
</evidence>
<keyword evidence="1" id="KW-0812">Transmembrane</keyword>
<dbReference type="EMBL" id="FODN01000001">
    <property type="protein sequence ID" value="SEN62454.1"/>
    <property type="molecule type" value="Genomic_DNA"/>
</dbReference>
<name>A0A1H8I296_9FLAO</name>
<dbReference type="RefSeq" id="WP_091164947.1">
    <property type="nucleotide sequence ID" value="NZ_CBCSFM010000001.1"/>
</dbReference>
<keyword evidence="1" id="KW-1133">Transmembrane helix</keyword>
<dbReference type="OrthoDB" id="1068411at2"/>
<feature type="transmembrane region" description="Helical" evidence="1">
    <location>
        <begin position="45"/>
        <end position="67"/>
    </location>
</feature>
<feature type="transmembrane region" description="Helical" evidence="1">
    <location>
        <begin position="87"/>
        <end position="112"/>
    </location>
</feature>
<gene>
    <name evidence="2" type="ORF">SAMN04487942_0406</name>
</gene>
<feature type="transmembrane region" description="Helical" evidence="1">
    <location>
        <begin position="12"/>
        <end position="33"/>
    </location>
</feature>
<dbReference type="GO" id="GO:0140359">
    <property type="term" value="F:ABC-type transporter activity"/>
    <property type="evidence" value="ECO:0007669"/>
    <property type="project" value="InterPro"/>
</dbReference>
<dbReference type="Pfam" id="PF12679">
    <property type="entry name" value="ABC2_membrane_2"/>
    <property type="match status" value="1"/>
</dbReference>
<protein>
    <submittedName>
        <fullName evidence="2">Cu-processing system permease protein</fullName>
    </submittedName>
</protein>
<sequence>MNRIIKIIFLDILKNKIILAYTLILAILSWSSFGLEDNSAKGLLTILNIILFTVPLVSILFATIYLYNSTEFIELLLSQPIKRKKIWLSLFLGLSLAMVLAFFIGAGIPLLINAPDSVGIMMLIIGCLITLVFVALAFLSSILTRDKAKGIGIAIMGWLYFALLFDGIILYLLFQFSDYPIEKAMIVVTAFSPIDLARIQILLHLDVSAMMGYTGAIFKDFFGTSLGLLLSFSLLCLWIIIPFFISLIKFKNKDL</sequence>
<keyword evidence="3" id="KW-1185">Reference proteome</keyword>
<accession>A0A1H8I296</accession>
<proteinExistence type="predicted"/>
<reference evidence="3" key="1">
    <citation type="submission" date="2016-10" db="EMBL/GenBank/DDBJ databases">
        <authorList>
            <person name="Varghese N."/>
            <person name="Submissions S."/>
        </authorList>
    </citation>
    <scope>NUCLEOTIDE SEQUENCE [LARGE SCALE GENOMIC DNA]</scope>
    <source>
        <strain evidence="3">CGMCC 1.8704</strain>
    </source>
</reference>
<dbReference type="AlphaFoldDB" id="A0A1H8I296"/>
<feature type="transmembrane region" description="Helical" evidence="1">
    <location>
        <begin position="118"/>
        <end position="139"/>
    </location>
</feature>